<organism evidence="2 3">
    <name type="scientific">Rickettsia tillamookensis</name>
    <dbReference type="NCBI Taxonomy" id="2761623"/>
    <lineage>
        <taxon>Bacteria</taxon>
        <taxon>Pseudomonadati</taxon>
        <taxon>Pseudomonadota</taxon>
        <taxon>Alphaproteobacteria</taxon>
        <taxon>Rickettsiales</taxon>
        <taxon>Rickettsiaceae</taxon>
        <taxon>Rickettsieae</taxon>
        <taxon>Rickettsia</taxon>
        <taxon>spotted fever group</taxon>
    </lineage>
</organism>
<sequence>MTDLVKQFEGLVSFLRGFVAWIRVVIASIRRLRDNFMK</sequence>
<gene>
    <name evidence="2" type="ORF">H6P87_01166</name>
</gene>
<proteinExistence type="predicted"/>
<accession>A0A9E6MII8</accession>
<name>A0A9E6MII8_9RICK</name>
<dbReference type="EMBL" id="CP060138">
    <property type="protein sequence ID" value="QQV75603.1"/>
    <property type="molecule type" value="Genomic_DNA"/>
</dbReference>
<keyword evidence="1" id="KW-0812">Transmembrane</keyword>
<feature type="transmembrane region" description="Helical" evidence="1">
    <location>
        <begin position="12"/>
        <end position="29"/>
    </location>
</feature>
<reference evidence="2 3" key="1">
    <citation type="journal article" date="2021" name="Int. J. Syst. Evol. Microbiol.">
        <title>Characterization of a novel transitional group Rickettsia species (Rickettsia tillamookensis sp. nov.) from the western black-legged tick, Ixodes pacificus.</title>
        <authorList>
            <person name="Gauthier D.T."/>
            <person name="Karpathy S.E."/>
            <person name="Grizzard S.L."/>
            <person name="Batra D."/>
            <person name="Rowe L.A."/>
            <person name="Paddock C.D."/>
        </authorList>
    </citation>
    <scope>NUCLEOTIDE SEQUENCE [LARGE SCALE GENOMIC DNA]</scope>
    <source>
        <strain evidence="2 3">Tillamook 23</strain>
    </source>
</reference>
<keyword evidence="3" id="KW-1185">Reference proteome</keyword>
<protein>
    <submittedName>
        <fullName evidence="2">Uncharacterized protein</fullName>
    </submittedName>
</protein>
<evidence type="ECO:0000313" key="2">
    <source>
        <dbReference type="EMBL" id="QQV75603.1"/>
    </source>
</evidence>
<keyword evidence="1" id="KW-1133">Transmembrane helix</keyword>
<evidence type="ECO:0000313" key="3">
    <source>
        <dbReference type="Proteomes" id="UP000595296"/>
    </source>
</evidence>
<dbReference type="Proteomes" id="UP000595296">
    <property type="component" value="Chromosome"/>
</dbReference>
<keyword evidence="1" id="KW-0472">Membrane</keyword>
<evidence type="ECO:0000256" key="1">
    <source>
        <dbReference type="SAM" id="Phobius"/>
    </source>
</evidence>